<accession>A0ABQ6MND8</accession>
<dbReference type="Pfam" id="PF08385">
    <property type="entry name" value="DHC_N1"/>
    <property type="match status" value="1"/>
</dbReference>
<comment type="similarity">
    <text evidence="1">Belongs to the dynein heavy chain family.</text>
</comment>
<evidence type="ECO:0000259" key="2">
    <source>
        <dbReference type="Pfam" id="PF08385"/>
    </source>
</evidence>
<dbReference type="Proteomes" id="UP001165060">
    <property type="component" value="Unassembled WGS sequence"/>
</dbReference>
<dbReference type="InterPro" id="IPR026983">
    <property type="entry name" value="DHC"/>
</dbReference>
<proteinExistence type="inferred from homology"/>
<name>A0ABQ6MND8_9STRA</name>
<gene>
    <name evidence="3" type="ORF">TeGR_g13876</name>
</gene>
<dbReference type="PANTHER" id="PTHR46532">
    <property type="entry name" value="MALE FERTILITY FACTOR KL5"/>
    <property type="match status" value="1"/>
</dbReference>
<evidence type="ECO:0000313" key="4">
    <source>
        <dbReference type="Proteomes" id="UP001165060"/>
    </source>
</evidence>
<dbReference type="PANTHER" id="PTHR46532:SF4">
    <property type="entry name" value="AAA+ ATPASE DOMAIN-CONTAINING PROTEIN"/>
    <property type="match status" value="1"/>
</dbReference>
<reference evidence="3 4" key="1">
    <citation type="journal article" date="2023" name="Commun. Biol.">
        <title>Genome analysis of Parmales, the sister group of diatoms, reveals the evolutionary specialization of diatoms from phago-mixotrophs to photoautotrophs.</title>
        <authorList>
            <person name="Ban H."/>
            <person name="Sato S."/>
            <person name="Yoshikawa S."/>
            <person name="Yamada K."/>
            <person name="Nakamura Y."/>
            <person name="Ichinomiya M."/>
            <person name="Sato N."/>
            <person name="Blanc-Mathieu R."/>
            <person name="Endo H."/>
            <person name="Kuwata A."/>
            <person name="Ogata H."/>
        </authorList>
    </citation>
    <scope>NUCLEOTIDE SEQUENCE [LARGE SCALE GENOMIC DNA]</scope>
</reference>
<organism evidence="3 4">
    <name type="scientific">Tetraparma gracilis</name>
    <dbReference type="NCBI Taxonomy" id="2962635"/>
    <lineage>
        <taxon>Eukaryota</taxon>
        <taxon>Sar</taxon>
        <taxon>Stramenopiles</taxon>
        <taxon>Ochrophyta</taxon>
        <taxon>Bolidophyceae</taxon>
        <taxon>Parmales</taxon>
        <taxon>Triparmaceae</taxon>
        <taxon>Tetraparma</taxon>
    </lineage>
</organism>
<feature type="domain" description="Dynein heavy chain tail" evidence="2">
    <location>
        <begin position="232"/>
        <end position="541"/>
    </location>
</feature>
<comment type="caution">
    <text evidence="3">The sequence shown here is derived from an EMBL/GenBank/DDBJ whole genome shotgun (WGS) entry which is preliminary data.</text>
</comment>
<evidence type="ECO:0000313" key="3">
    <source>
        <dbReference type="EMBL" id="GMI29685.1"/>
    </source>
</evidence>
<keyword evidence="4" id="KW-1185">Reference proteome</keyword>
<evidence type="ECO:0000256" key="1">
    <source>
        <dbReference type="ARBA" id="ARBA00008887"/>
    </source>
</evidence>
<sequence length="541" mass="61399">MALTARHRFLIQRISSSLLPAHPSNDSLVESWIRSEPILNRVNSLFSPEGIQKLVFKYYEPGAGDVPTPPIEEEDGKEEKEGEAAALAAGDLSAFALVGDVESGWLLCTQGHDVALTGRAIFFMKTHPSKGIDPTKSNDAAMTHGVITDPMRSLEVVMRNVYKPLLTAQQASSWGQAPPAAVNEMMVGVDTFVHNLAENLKSLNSGLELRKPEPAYEALGASASGEPQVVASYMELLEEWCTRIDRYLDDSDRSRWETNDSGPDSELEYWRRRMQRLTSITDQLKTRSCKTVIGVLTAVTRLPEDIAIDKQRTLTLVRQWKQIDLNITEAANEAKDNVKYLNTLERFIEPLYAGDPEVIIEMLPALMNALKMVHTIARYFNTTERMTKLFMKITNQMVNTCRIALNGKNAPDAIWDKDPEQLLETLESCLRLNEMYQEQYRITKDKLLTMPKGKQFDFSETQIFGKFDLFCRRVIKLIDMFSNIQQFKSLAQHKLDGMSPLVEAFSRIIEQLRSKGHDLLDFHSNKLDRDYVEFNVRIGEL</sequence>
<protein>
    <recommendedName>
        <fullName evidence="2">Dynein heavy chain tail domain-containing protein</fullName>
    </recommendedName>
</protein>
<feature type="non-terminal residue" evidence="3">
    <location>
        <position position="541"/>
    </location>
</feature>
<dbReference type="InterPro" id="IPR013594">
    <property type="entry name" value="Dynein_heavy_tail"/>
</dbReference>
<dbReference type="EMBL" id="BRYB01003054">
    <property type="protein sequence ID" value="GMI29685.1"/>
    <property type="molecule type" value="Genomic_DNA"/>
</dbReference>